<keyword evidence="1" id="KW-0472">Membrane</keyword>
<dbReference type="AlphaFoldDB" id="A0A5C4LYG8"/>
<dbReference type="GO" id="GO:0016020">
    <property type="term" value="C:membrane"/>
    <property type="evidence" value="ECO:0007669"/>
    <property type="project" value="InterPro"/>
</dbReference>
<dbReference type="Proteomes" id="UP000305546">
    <property type="component" value="Unassembled WGS sequence"/>
</dbReference>
<keyword evidence="1" id="KW-0812">Transmembrane</keyword>
<dbReference type="InterPro" id="IPR002758">
    <property type="entry name" value="Cation_antiport_E"/>
</dbReference>
<feature type="transmembrane region" description="Helical" evidence="1">
    <location>
        <begin position="163"/>
        <end position="183"/>
    </location>
</feature>
<name>A0A5C4LYG8_9PSEU</name>
<dbReference type="GO" id="GO:0008324">
    <property type="term" value="F:monoatomic cation transmembrane transporter activity"/>
    <property type="evidence" value="ECO:0007669"/>
    <property type="project" value="InterPro"/>
</dbReference>
<protein>
    <submittedName>
        <fullName evidence="2">Uncharacterized protein</fullName>
    </submittedName>
</protein>
<gene>
    <name evidence="2" type="ORF">FG385_20555</name>
</gene>
<keyword evidence="1" id="KW-1133">Transmembrane helix</keyword>
<dbReference type="EMBL" id="VDFW01000018">
    <property type="protein sequence ID" value="TNC23753.1"/>
    <property type="molecule type" value="Genomic_DNA"/>
</dbReference>
<sequence>MKSRAFVIALLLRPMWIPDSFERAVGVFHGLLDLLGHLPPFPLLPRRRVLIGTVWTPLLVDRGPVRVREIVRIFCTHSERLPTAPRLQTVRVLFRPVPGTNLAVEVGVWWAFLVVVWLATLNSVSVQEIVTAAVLAVPCAVVARTARRAAGLRWSIRLTWIRWLVMLPGAVIHDALAVLGLAARRRTHECHDEFRSMTLPRERGEVARAGQEAATVAVLSATPGSVVVDIDRDSGELLFHKMPIGRTRLERELSP</sequence>
<organism evidence="2 3">
    <name type="scientific">Amycolatopsis alkalitolerans</name>
    <dbReference type="NCBI Taxonomy" id="2547244"/>
    <lineage>
        <taxon>Bacteria</taxon>
        <taxon>Bacillati</taxon>
        <taxon>Actinomycetota</taxon>
        <taxon>Actinomycetes</taxon>
        <taxon>Pseudonocardiales</taxon>
        <taxon>Pseudonocardiaceae</taxon>
        <taxon>Amycolatopsis</taxon>
    </lineage>
</organism>
<evidence type="ECO:0000313" key="2">
    <source>
        <dbReference type="EMBL" id="TNC23753.1"/>
    </source>
</evidence>
<evidence type="ECO:0000256" key="1">
    <source>
        <dbReference type="SAM" id="Phobius"/>
    </source>
</evidence>
<keyword evidence="3" id="KW-1185">Reference proteome</keyword>
<proteinExistence type="predicted"/>
<evidence type="ECO:0000313" key="3">
    <source>
        <dbReference type="Proteomes" id="UP000305546"/>
    </source>
</evidence>
<reference evidence="2 3" key="1">
    <citation type="submission" date="2019-06" db="EMBL/GenBank/DDBJ databases">
        <title>Amycolatopsis alkalitolerans sp. nov., isolated from Gastrodia elata Blume.</title>
        <authorList>
            <person name="Narsing Rao M.P."/>
            <person name="Li W.J."/>
        </authorList>
    </citation>
    <scope>NUCLEOTIDE SEQUENCE [LARGE SCALE GENOMIC DNA]</scope>
    <source>
        <strain evidence="2 3">SYSUP0005</strain>
    </source>
</reference>
<dbReference type="Pfam" id="PF01899">
    <property type="entry name" value="MNHE"/>
    <property type="match status" value="1"/>
</dbReference>
<comment type="caution">
    <text evidence="2">The sequence shown here is derived from an EMBL/GenBank/DDBJ whole genome shotgun (WGS) entry which is preliminary data.</text>
</comment>
<accession>A0A5C4LYG8</accession>
<feature type="transmembrane region" description="Helical" evidence="1">
    <location>
        <begin position="109"/>
        <end position="142"/>
    </location>
</feature>